<proteinExistence type="predicted"/>
<accession>A0A5E4QLK9</accession>
<protein>
    <submittedName>
        <fullName evidence="2">Uncharacterized protein</fullName>
    </submittedName>
</protein>
<evidence type="ECO:0000256" key="1">
    <source>
        <dbReference type="SAM" id="Phobius"/>
    </source>
</evidence>
<name>A0A5E4QLK9_9NEOP</name>
<feature type="transmembrane region" description="Helical" evidence="1">
    <location>
        <begin position="74"/>
        <end position="92"/>
    </location>
</feature>
<reference evidence="2 3" key="1">
    <citation type="submission" date="2017-07" db="EMBL/GenBank/DDBJ databases">
        <authorList>
            <person name="Talla V."/>
            <person name="Backstrom N."/>
        </authorList>
    </citation>
    <scope>NUCLEOTIDE SEQUENCE [LARGE SCALE GENOMIC DNA]</scope>
</reference>
<feature type="transmembrane region" description="Helical" evidence="1">
    <location>
        <begin position="41"/>
        <end position="62"/>
    </location>
</feature>
<evidence type="ECO:0000313" key="3">
    <source>
        <dbReference type="Proteomes" id="UP000324832"/>
    </source>
</evidence>
<organism evidence="2 3">
    <name type="scientific">Leptidea sinapis</name>
    <dbReference type="NCBI Taxonomy" id="189913"/>
    <lineage>
        <taxon>Eukaryota</taxon>
        <taxon>Metazoa</taxon>
        <taxon>Ecdysozoa</taxon>
        <taxon>Arthropoda</taxon>
        <taxon>Hexapoda</taxon>
        <taxon>Insecta</taxon>
        <taxon>Pterygota</taxon>
        <taxon>Neoptera</taxon>
        <taxon>Endopterygota</taxon>
        <taxon>Lepidoptera</taxon>
        <taxon>Glossata</taxon>
        <taxon>Ditrysia</taxon>
        <taxon>Papilionoidea</taxon>
        <taxon>Pieridae</taxon>
        <taxon>Dismorphiinae</taxon>
        <taxon>Leptidea</taxon>
    </lineage>
</organism>
<dbReference type="EMBL" id="FZQP02003634">
    <property type="protein sequence ID" value="VVC98537.1"/>
    <property type="molecule type" value="Genomic_DNA"/>
</dbReference>
<keyword evidence="1" id="KW-1133">Transmembrane helix</keyword>
<dbReference type="Proteomes" id="UP000324832">
    <property type="component" value="Unassembled WGS sequence"/>
</dbReference>
<dbReference type="AlphaFoldDB" id="A0A5E4QLK9"/>
<sequence length="101" mass="11338">MTGVIVVIILRKKHVILFLLVTQASLVLATAFQRSVFLRKIVTTIAVNLLLCNIFKDTILNLTTGGYIKLYYQMYFAFLCLNTALIFTSLVLSECSNKLSS</sequence>
<evidence type="ECO:0000313" key="2">
    <source>
        <dbReference type="EMBL" id="VVC98537.1"/>
    </source>
</evidence>
<keyword evidence="1" id="KW-0472">Membrane</keyword>
<keyword evidence="3" id="KW-1185">Reference proteome</keyword>
<keyword evidence="1" id="KW-0812">Transmembrane</keyword>
<gene>
    <name evidence="2" type="ORF">LSINAPIS_LOCUS9597</name>
</gene>